<evidence type="ECO:0000313" key="2">
    <source>
        <dbReference type="EMBL" id="EPX61367.1"/>
    </source>
</evidence>
<dbReference type="AlphaFoldDB" id="S9PG34"/>
<keyword evidence="3" id="KW-1185">Reference proteome</keyword>
<accession>S9PG34</accession>
<feature type="compositionally biased region" description="Basic and acidic residues" evidence="1">
    <location>
        <begin position="15"/>
        <end position="24"/>
    </location>
</feature>
<gene>
    <name evidence="2" type="ORF">D187_001150</name>
</gene>
<dbReference type="Proteomes" id="UP000011682">
    <property type="component" value="Unassembled WGS sequence"/>
</dbReference>
<comment type="caution">
    <text evidence="2">The sequence shown here is derived from an EMBL/GenBank/DDBJ whole genome shotgun (WGS) entry which is preliminary data.</text>
</comment>
<dbReference type="EMBL" id="ANAH02000010">
    <property type="protein sequence ID" value="EPX61367.1"/>
    <property type="molecule type" value="Genomic_DNA"/>
</dbReference>
<evidence type="ECO:0000256" key="1">
    <source>
        <dbReference type="SAM" id="MobiDB-lite"/>
    </source>
</evidence>
<feature type="compositionally biased region" description="Low complexity" evidence="1">
    <location>
        <begin position="25"/>
        <end position="41"/>
    </location>
</feature>
<evidence type="ECO:0000313" key="3">
    <source>
        <dbReference type="Proteomes" id="UP000011682"/>
    </source>
</evidence>
<organism evidence="2 3">
    <name type="scientific">Cystobacter fuscus (strain ATCC 25194 / DSM 2262 / NBRC 100088 / M29)</name>
    <dbReference type="NCBI Taxonomy" id="1242864"/>
    <lineage>
        <taxon>Bacteria</taxon>
        <taxon>Pseudomonadati</taxon>
        <taxon>Myxococcota</taxon>
        <taxon>Myxococcia</taxon>
        <taxon>Myxococcales</taxon>
        <taxon>Cystobacterineae</taxon>
        <taxon>Archangiaceae</taxon>
        <taxon>Cystobacter</taxon>
    </lineage>
</organism>
<feature type="region of interest" description="Disordered" evidence="1">
    <location>
        <begin position="1"/>
        <end position="41"/>
    </location>
</feature>
<protein>
    <submittedName>
        <fullName evidence="2">Uncharacterized protein</fullName>
    </submittedName>
</protein>
<proteinExistence type="predicted"/>
<sequence>MLEYSEAPQSEDDTWNDRGPDRNESGAAASGAGGAATAAEQ</sequence>
<name>S9PG34_CYSF2</name>
<reference evidence="2" key="1">
    <citation type="submission" date="2013-05" db="EMBL/GenBank/DDBJ databases">
        <title>Genome assembly of Cystobacter fuscus DSM 2262.</title>
        <authorList>
            <person name="Sharma G."/>
            <person name="Khatri I."/>
            <person name="Kaur C."/>
            <person name="Mayilraj S."/>
            <person name="Subramanian S."/>
        </authorList>
    </citation>
    <scope>NUCLEOTIDE SEQUENCE [LARGE SCALE GENOMIC DNA]</scope>
    <source>
        <strain evidence="2">DSM 2262</strain>
    </source>
</reference>